<dbReference type="GO" id="GO:0016651">
    <property type="term" value="F:oxidoreductase activity, acting on NAD(P)H"/>
    <property type="evidence" value="ECO:0007669"/>
    <property type="project" value="TreeGrafter"/>
</dbReference>
<dbReference type="PROSITE" id="PS01162">
    <property type="entry name" value="QOR_ZETA_CRYSTAL"/>
    <property type="match status" value="1"/>
</dbReference>
<dbReference type="SUPFAM" id="SSF50129">
    <property type="entry name" value="GroES-like"/>
    <property type="match status" value="1"/>
</dbReference>
<protein>
    <submittedName>
        <fullName evidence="4">NADPH:quinone reductase</fullName>
    </submittedName>
</protein>
<dbReference type="OrthoDB" id="5195079at2"/>
<dbReference type="Gene3D" id="3.90.180.10">
    <property type="entry name" value="Medium-chain alcohol dehydrogenases, catalytic domain"/>
    <property type="match status" value="1"/>
</dbReference>
<dbReference type="KEGG" id="aser:Asera_62800"/>
<dbReference type="InterPro" id="IPR011032">
    <property type="entry name" value="GroES-like_sf"/>
</dbReference>
<dbReference type="SMART" id="SM00829">
    <property type="entry name" value="PKS_ER"/>
    <property type="match status" value="1"/>
</dbReference>
<dbReference type="InterPro" id="IPR036291">
    <property type="entry name" value="NAD(P)-bd_dom_sf"/>
</dbReference>
<dbReference type="InterPro" id="IPR002364">
    <property type="entry name" value="Quin_OxRdtase/zeta-crystal_CS"/>
</dbReference>
<proteinExistence type="predicted"/>
<dbReference type="EMBL" id="AP023354">
    <property type="protein sequence ID" value="BCJ32172.1"/>
    <property type="molecule type" value="Genomic_DNA"/>
</dbReference>
<dbReference type="Pfam" id="PF08240">
    <property type="entry name" value="ADH_N"/>
    <property type="match status" value="1"/>
</dbReference>
<keyword evidence="1" id="KW-0521">NADP</keyword>
<organism evidence="4 5">
    <name type="scientific">Actinocatenispora sera</name>
    <dbReference type="NCBI Taxonomy" id="390989"/>
    <lineage>
        <taxon>Bacteria</taxon>
        <taxon>Bacillati</taxon>
        <taxon>Actinomycetota</taxon>
        <taxon>Actinomycetes</taxon>
        <taxon>Micromonosporales</taxon>
        <taxon>Micromonosporaceae</taxon>
        <taxon>Actinocatenispora</taxon>
    </lineage>
</organism>
<dbReference type="GO" id="GO:0070402">
    <property type="term" value="F:NADPH binding"/>
    <property type="evidence" value="ECO:0007669"/>
    <property type="project" value="TreeGrafter"/>
</dbReference>
<accession>A0A810LC85</accession>
<evidence type="ECO:0000313" key="5">
    <source>
        <dbReference type="Proteomes" id="UP000680750"/>
    </source>
</evidence>
<keyword evidence="2" id="KW-0560">Oxidoreductase</keyword>
<dbReference type="PANTHER" id="PTHR48106">
    <property type="entry name" value="QUINONE OXIDOREDUCTASE PIG3-RELATED"/>
    <property type="match status" value="1"/>
</dbReference>
<name>A0A810LC85_9ACTN</name>
<evidence type="ECO:0000256" key="2">
    <source>
        <dbReference type="ARBA" id="ARBA00023002"/>
    </source>
</evidence>
<reference evidence="4" key="1">
    <citation type="submission" date="2020-08" db="EMBL/GenBank/DDBJ databases">
        <title>Whole genome shotgun sequence of Actinocatenispora sera NBRC 101916.</title>
        <authorList>
            <person name="Komaki H."/>
            <person name="Tamura T."/>
        </authorList>
    </citation>
    <scope>NUCLEOTIDE SEQUENCE</scope>
    <source>
        <strain evidence="4">NBRC 101916</strain>
    </source>
</reference>
<dbReference type="SUPFAM" id="SSF51735">
    <property type="entry name" value="NAD(P)-binding Rossmann-fold domains"/>
    <property type="match status" value="1"/>
</dbReference>
<dbReference type="AlphaFoldDB" id="A0A810LC85"/>
<keyword evidence="5" id="KW-1185">Reference proteome</keyword>
<dbReference type="Pfam" id="PF13602">
    <property type="entry name" value="ADH_zinc_N_2"/>
    <property type="match status" value="1"/>
</dbReference>
<evidence type="ECO:0000256" key="1">
    <source>
        <dbReference type="ARBA" id="ARBA00022857"/>
    </source>
</evidence>
<dbReference type="Proteomes" id="UP000680750">
    <property type="component" value="Chromosome"/>
</dbReference>
<sequence length="311" mass="30618">MRAVVQRQWGGPEVLRVEQVPDPVPGPGQVLIAAQACPITFVETQIRAGGGPPAARTLPHVPGNGTAGVVRAVGPDTPAELVGRRVVAVTGGGGYAELAVVAVDELIDVPDGVTLDDAAALLADGRTALALSAAARITDGDRVLVLAAGGGLGSLLVQLARSAGAEVVGAAGSAAKRALAERVGAGTVVDYTADGWADRIGAVDVVFDGVGGAVGAAAFALARSGARYVVHGAASGTMTRPPADTGVEVVPLSAVSFGAGGARARSAEALALAAAGRLRPTIGQRFALAEAAAAHAAIESRRALGKTLLVP</sequence>
<dbReference type="Gene3D" id="3.40.50.720">
    <property type="entry name" value="NAD(P)-binding Rossmann-like Domain"/>
    <property type="match status" value="1"/>
</dbReference>
<dbReference type="GO" id="GO:0008270">
    <property type="term" value="F:zinc ion binding"/>
    <property type="evidence" value="ECO:0007669"/>
    <property type="project" value="InterPro"/>
</dbReference>
<feature type="domain" description="Enoyl reductase (ER)" evidence="3">
    <location>
        <begin position="10"/>
        <end position="309"/>
    </location>
</feature>
<dbReference type="InterPro" id="IPR013154">
    <property type="entry name" value="ADH-like_N"/>
</dbReference>
<gene>
    <name evidence="4" type="primary">qor_6</name>
    <name evidence="4" type="ORF">Asera_62800</name>
</gene>
<dbReference type="RefSeq" id="WP_030447168.1">
    <property type="nucleotide sequence ID" value="NZ_AP023354.1"/>
</dbReference>
<dbReference type="InterPro" id="IPR020843">
    <property type="entry name" value="ER"/>
</dbReference>
<evidence type="ECO:0000313" key="4">
    <source>
        <dbReference type="EMBL" id="BCJ32172.1"/>
    </source>
</evidence>
<evidence type="ECO:0000259" key="3">
    <source>
        <dbReference type="SMART" id="SM00829"/>
    </source>
</evidence>